<evidence type="ECO:0000256" key="1">
    <source>
        <dbReference type="SAM" id="MobiDB-lite"/>
    </source>
</evidence>
<dbReference type="PANTHER" id="PTHR40635:SF1">
    <property type="match status" value="1"/>
</dbReference>
<evidence type="ECO:0000313" key="3">
    <source>
        <dbReference type="Proteomes" id="UP000807353"/>
    </source>
</evidence>
<sequence>MSDFVLQHVLSDLRPHILPKLKVEADLQLGTGHVASKKTTVDTHRGETYQFCYFIRKTEPHSVVIKTRNFVAVPPQKSTMPPPPTPRETKHRKGKRKGEIAKNLPDVSRKKRKTKGKARQTEDKSGTSGGDDSDYSPPAAPSMTGVDILQARETIEFPPAEVDLQPDDEEEKPKPTLQLKYQGFSIYGHCLCVVVEPWPPIRSITRAPSVTSFHKTTYLNPSDIVPSERPDFREETPLFLPDYELDRERSETPAPLQGWGTPSPRGPNLSTSFFEDSDSSDDGCGMMELSQVLSATGDFRAGAVDDDEDVDTSIFFGDADEAREL</sequence>
<keyword evidence="3" id="KW-1185">Reference proteome</keyword>
<evidence type="ECO:0000313" key="2">
    <source>
        <dbReference type="EMBL" id="KAF9464443.1"/>
    </source>
</evidence>
<feature type="region of interest" description="Disordered" evidence="1">
    <location>
        <begin position="250"/>
        <end position="285"/>
    </location>
</feature>
<dbReference type="Proteomes" id="UP000807353">
    <property type="component" value="Unassembled WGS sequence"/>
</dbReference>
<name>A0A9P5Y8X7_9AGAR</name>
<gene>
    <name evidence="2" type="ORF">BDZ94DRAFT_1289354</name>
</gene>
<organism evidence="2 3">
    <name type="scientific">Collybia nuda</name>
    <dbReference type="NCBI Taxonomy" id="64659"/>
    <lineage>
        <taxon>Eukaryota</taxon>
        <taxon>Fungi</taxon>
        <taxon>Dikarya</taxon>
        <taxon>Basidiomycota</taxon>
        <taxon>Agaricomycotina</taxon>
        <taxon>Agaricomycetes</taxon>
        <taxon>Agaricomycetidae</taxon>
        <taxon>Agaricales</taxon>
        <taxon>Tricholomatineae</taxon>
        <taxon>Clitocybaceae</taxon>
        <taxon>Collybia</taxon>
    </lineage>
</organism>
<accession>A0A9P5Y8X7</accession>
<protein>
    <submittedName>
        <fullName evidence="2">Uncharacterized protein</fullName>
    </submittedName>
</protein>
<proteinExistence type="predicted"/>
<feature type="region of interest" description="Disordered" evidence="1">
    <location>
        <begin position="73"/>
        <end position="143"/>
    </location>
</feature>
<feature type="compositionally biased region" description="Basic residues" evidence="1">
    <location>
        <begin position="109"/>
        <end position="118"/>
    </location>
</feature>
<dbReference type="OrthoDB" id="5374757at2759"/>
<comment type="caution">
    <text evidence="2">The sequence shown here is derived from an EMBL/GenBank/DDBJ whole genome shotgun (WGS) entry which is preliminary data.</text>
</comment>
<dbReference type="EMBL" id="MU150254">
    <property type="protein sequence ID" value="KAF9464443.1"/>
    <property type="molecule type" value="Genomic_DNA"/>
</dbReference>
<reference evidence="2" key="1">
    <citation type="submission" date="2020-11" db="EMBL/GenBank/DDBJ databases">
        <authorList>
            <consortium name="DOE Joint Genome Institute"/>
            <person name="Ahrendt S."/>
            <person name="Riley R."/>
            <person name="Andreopoulos W."/>
            <person name="Labutti K."/>
            <person name="Pangilinan J."/>
            <person name="Ruiz-Duenas F.J."/>
            <person name="Barrasa J.M."/>
            <person name="Sanchez-Garcia M."/>
            <person name="Camarero S."/>
            <person name="Miyauchi S."/>
            <person name="Serrano A."/>
            <person name="Linde D."/>
            <person name="Babiker R."/>
            <person name="Drula E."/>
            <person name="Ayuso-Fernandez I."/>
            <person name="Pacheco R."/>
            <person name="Padilla G."/>
            <person name="Ferreira P."/>
            <person name="Barriuso J."/>
            <person name="Kellner H."/>
            <person name="Castanera R."/>
            <person name="Alfaro M."/>
            <person name="Ramirez L."/>
            <person name="Pisabarro A.G."/>
            <person name="Kuo A."/>
            <person name="Tritt A."/>
            <person name="Lipzen A."/>
            <person name="He G."/>
            <person name="Yan M."/>
            <person name="Ng V."/>
            <person name="Cullen D."/>
            <person name="Martin F."/>
            <person name="Rosso M.-N."/>
            <person name="Henrissat B."/>
            <person name="Hibbett D."/>
            <person name="Martinez A.T."/>
            <person name="Grigoriev I.V."/>
        </authorList>
    </citation>
    <scope>NUCLEOTIDE SEQUENCE</scope>
    <source>
        <strain evidence="2">CBS 247.69</strain>
    </source>
</reference>
<dbReference type="PANTHER" id="PTHR40635">
    <property type="match status" value="1"/>
</dbReference>
<dbReference type="AlphaFoldDB" id="A0A9P5Y8X7"/>